<evidence type="ECO:0000259" key="8">
    <source>
        <dbReference type="PROSITE" id="PS50850"/>
    </source>
</evidence>
<keyword evidence="5" id="KW-0534">Nitrate assimilation</keyword>
<name>A0ABS7RC06_9HYPH</name>
<feature type="transmembrane region" description="Helical" evidence="7">
    <location>
        <begin position="327"/>
        <end position="347"/>
    </location>
</feature>
<comment type="subcellular location">
    <subcellularLocation>
        <location evidence="1">Membrane</location>
        <topology evidence="1">Multi-pass membrane protein</topology>
    </subcellularLocation>
</comment>
<organism evidence="9 10">
    <name type="scientific">Nitratireductor rhodophyticola</name>
    <dbReference type="NCBI Taxonomy" id="2854036"/>
    <lineage>
        <taxon>Bacteria</taxon>
        <taxon>Pseudomonadati</taxon>
        <taxon>Pseudomonadota</taxon>
        <taxon>Alphaproteobacteria</taxon>
        <taxon>Hyphomicrobiales</taxon>
        <taxon>Phyllobacteriaceae</taxon>
        <taxon>Nitratireductor</taxon>
    </lineage>
</organism>
<evidence type="ECO:0000313" key="9">
    <source>
        <dbReference type="EMBL" id="MBY8917920.1"/>
    </source>
</evidence>
<feature type="transmembrane region" description="Helical" evidence="7">
    <location>
        <begin position="141"/>
        <end position="166"/>
    </location>
</feature>
<feature type="transmembrane region" description="Helical" evidence="7">
    <location>
        <begin position="359"/>
        <end position="384"/>
    </location>
</feature>
<feature type="transmembrane region" description="Helical" evidence="7">
    <location>
        <begin position="84"/>
        <end position="102"/>
    </location>
</feature>
<evidence type="ECO:0000256" key="3">
    <source>
        <dbReference type="ARBA" id="ARBA00022692"/>
    </source>
</evidence>
<feature type="transmembrane region" description="Helical" evidence="7">
    <location>
        <begin position="390"/>
        <end position="413"/>
    </location>
</feature>
<keyword evidence="10" id="KW-1185">Reference proteome</keyword>
<proteinExistence type="inferred from homology"/>
<feature type="transmembrane region" description="Helical" evidence="7">
    <location>
        <begin position="108"/>
        <end position="129"/>
    </location>
</feature>
<dbReference type="InterPro" id="IPR020846">
    <property type="entry name" value="MFS_dom"/>
</dbReference>
<feature type="transmembrane region" description="Helical" evidence="7">
    <location>
        <begin position="21"/>
        <end position="41"/>
    </location>
</feature>
<evidence type="ECO:0000256" key="2">
    <source>
        <dbReference type="ARBA" id="ARBA00008432"/>
    </source>
</evidence>
<comment type="caution">
    <text evidence="9">The sequence shown here is derived from an EMBL/GenBank/DDBJ whole genome shotgun (WGS) entry which is preliminary data.</text>
</comment>
<dbReference type="Pfam" id="PF07690">
    <property type="entry name" value="MFS_1"/>
    <property type="match status" value="1"/>
</dbReference>
<sequence>MTALQPATPTQETTPRRALTMSTIAFTVCFAVWTIFSIIGIRLKEELGLSETQFGLLVGTPILTGSLVRMILGIWTDRYGGRLVYMATMLTAAAATVLLSFAHTYTMVLLAALGVGVAGGSFAVGVAYVSRFFPAEKQGTALGIFGVGNVGAALTKFVAPFVMVAWGWETVAQLWAAVLVVMALVFWFTTSDDPVTRAQRSGQIKRRSFASEFEPLKNVQVWRFSLYYFFVFGAFVALALWLPRYVIGVYGFDIKTAGLIGAAYSLPASVFRAYGGALSDRAGARTVMYWTFAVSAACTLILSIPAADYVVQGIEGPKTFQFAVGPWAFIALVFVLGFFMSLGKAAVYKHIPVYYPENVGAVGGMVGMIGGLGGFILPLLFGYLNDVTGLWTSCFMALFVIVAFSIGWMHLAIRRMERRAALQPA</sequence>
<dbReference type="RefSeq" id="WP_223006323.1">
    <property type="nucleotide sequence ID" value="NZ_JAHSQO010000004.1"/>
</dbReference>
<feature type="transmembrane region" description="Helical" evidence="7">
    <location>
        <begin position="172"/>
        <end position="190"/>
    </location>
</feature>
<protein>
    <submittedName>
        <fullName evidence="9">NarK/NasA family nitrate transporter</fullName>
    </submittedName>
</protein>
<dbReference type="InterPro" id="IPR044772">
    <property type="entry name" value="NO3_transporter"/>
</dbReference>
<feature type="transmembrane region" description="Helical" evidence="7">
    <location>
        <begin position="287"/>
        <end position="307"/>
    </location>
</feature>
<dbReference type="SUPFAM" id="SSF103473">
    <property type="entry name" value="MFS general substrate transporter"/>
    <property type="match status" value="1"/>
</dbReference>
<evidence type="ECO:0000256" key="6">
    <source>
        <dbReference type="ARBA" id="ARBA00023136"/>
    </source>
</evidence>
<evidence type="ECO:0000313" key="10">
    <source>
        <dbReference type="Proteomes" id="UP000777661"/>
    </source>
</evidence>
<dbReference type="InterPro" id="IPR036259">
    <property type="entry name" value="MFS_trans_sf"/>
</dbReference>
<dbReference type="InterPro" id="IPR011701">
    <property type="entry name" value="MFS"/>
</dbReference>
<feature type="transmembrane region" description="Helical" evidence="7">
    <location>
        <begin position="254"/>
        <end position="275"/>
    </location>
</feature>
<feature type="transmembrane region" description="Helical" evidence="7">
    <location>
        <begin position="224"/>
        <end position="242"/>
    </location>
</feature>
<keyword evidence="3 7" id="KW-0812">Transmembrane</keyword>
<feature type="transmembrane region" description="Helical" evidence="7">
    <location>
        <begin position="53"/>
        <end position="72"/>
    </location>
</feature>
<evidence type="ECO:0000256" key="5">
    <source>
        <dbReference type="ARBA" id="ARBA00023063"/>
    </source>
</evidence>
<evidence type="ECO:0000256" key="4">
    <source>
        <dbReference type="ARBA" id="ARBA00022989"/>
    </source>
</evidence>
<gene>
    <name evidence="9" type="ORF">KVG22_15045</name>
</gene>
<accession>A0ABS7RC06</accession>
<dbReference type="EMBL" id="JAHSQO010000004">
    <property type="protein sequence ID" value="MBY8917920.1"/>
    <property type="molecule type" value="Genomic_DNA"/>
</dbReference>
<keyword evidence="4 7" id="KW-1133">Transmembrane helix</keyword>
<evidence type="ECO:0000256" key="7">
    <source>
        <dbReference type="SAM" id="Phobius"/>
    </source>
</evidence>
<reference evidence="9 10" key="1">
    <citation type="submission" date="2021-06" db="EMBL/GenBank/DDBJ databases">
        <title>Nitratireductor porphyridii sp. nov., isolated from a small marine red alga, Porphyridium purpureum in South Korea.</title>
        <authorList>
            <person name="Kim K.H."/>
            <person name="Kristyanto S."/>
            <person name="Jeon C.O."/>
        </authorList>
    </citation>
    <scope>NUCLEOTIDE SEQUENCE [LARGE SCALE GENOMIC DNA]</scope>
    <source>
        <strain evidence="9 10">R6</strain>
    </source>
</reference>
<evidence type="ECO:0000256" key="1">
    <source>
        <dbReference type="ARBA" id="ARBA00004141"/>
    </source>
</evidence>
<dbReference type="PANTHER" id="PTHR23515">
    <property type="entry name" value="HIGH-AFFINITY NITRATE TRANSPORTER 2.3"/>
    <property type="match status" value="1"/>
</dbReference>
<dbReference type="PROSITE" id="PS50850">
    <property type="entry name" value="MFS"/>
    <property type="match status" value="1"/>
</dbReference>
<keyword evidence="6 7" id="KW-0472">Membrane</keyword>
<feature type="domain" description="Major facilitator superfamily (MFS) profile" evidence="8">
    <location>
        <begin position="17"/>
        <end position="417"/>
    </location>
</feature>
<dbReference type="Proteomes" id="UP000777661">
    <property type="component" value="Unassembled WGS sequence"/>
</dbReference>
<dbReference type="Gene3D" id="1.20.1250.20">
    <property type="entry name" value="MFS general substrate transporter like domains"/>
    <property type="match status" value="2"/>
</dbReference>
<comment type="similarity">
    <text evidence="2">Belongs to the major facilitator superfamily. Nitrate/nitrite porter (TC 2.A.1.8) family.</text>
</comment>